<dbReference type="SUPFAM" id="SSF50475">
    <property type="entry name" value="FMN-binding split barrel"/>
    <property type="match status" value="1"/>
</dbReference>
<proteinExistence type="predicted"/>
<dbReference type="InterPro" id="IPR038725">
    <property type="entry name" value="YdaG_split_barrel_FMN-bd"/>
</dbReference>
<dbReference type="PANTHER" id="PTHR34818:SF1">
    <property type="entry name" value="PROTEIN BLI-3"/>
    <property type="match status" value="1"/>
</dbReference>
<comment type="caution">
    <text evidence="2">The sequence shown here is derived from an EMBL/GenBank/DDBJ whole genome shotgun (WGS) entry which is preliminary data.</text>
</comment>
<protein>
    <submittedName>
        <fullName evidence="2">General stress protein</fullName>
    </submittedName>
</protein>
<evidence type="ECO:0000313" key="3">
    <source>
        <dbReference type="Proteomes" id="UP000317332"/>
    </source>
</evidence>
<name>A0A506PMD9_9FLAO</name>
<keyword evidence="3" id="KW-1185">Reference proteome</keyword>
<dbReference type="RefSeq" id="WP_140989318.1">
    <property type="nucleotide sequence ID" value="NZ_VHIQ01000002.1"/>
</dbReference>
<dbReference type="PANTHER" id="PTHR34818">
    <property type="entry name" value="PROTEIN BLI-3"/>
    <property type="match status" value="1"/>
</dbReference>
<dbReference type="Gene3D" id="2.30.110.10">
    <property type="entry name" value="Electron Transport, Fmn-binding Protein, Chain A"/>
    <property type="match status" value="1"/>
</dbReference>
<dbReference type="Pfam" id="PF16242">
    <property type="entry name" value="Pyrid_ox_like"/>
    <property type="match status" value="1"/>
</dbReference>
<evidence type="ECO:0000313" key="2">
    <source>
        <dbReference type="EMBL" id="TPV34891.1"/>
    </source>
</evidence>
<dbReference type="InterPro" id="IPR052917">
    <property type="entry name" value="Stress-Dev_Protein"/>
</dbReference>
<dbReference type="Proteomes" id="UP000317332">
    <property type="component" value="Unassembled WGS sequence"/>
</dbReference>
<sequence length="145" mass="17231">MSNKNNTKDERKLEKIKSLIDEAKVVMMATRLDKIPFSVCPMMLQEIDKQGDLWFFSSKESSHFADIEHDNRVQIIYSDEEKQKYLSIYGNASHIVDDQKRDELWDPLLTNWFEGKDDPDLVLLNINIKNTYYWDTEEKKLVSFF</sequence>
<evidence type="ECO:0000259" key="1">
    <source>
        <dbReference type="Pfam" id="PF16242"/>
    </source>
</evidence>
<reference evidence="2 3" key="1">
    <citation type="submission" date="2019-06" db="EMBL/GenBank/DDBJ databases">
        <title>Flavobacteriaceae Paucihalobacterium erythroidium CWB-1, complete genome.</title>
        <authorList>
            <person name="Wu S."/>
        </authorList>
    </citation>
    <scope>NUCLEOTIDE SEQUENCE [LARGE SCALE GENOMIC DNA]</scope>
    <source>
        <strain evidence="2 3">CWB-1</strain>
    </source>
</reference>
<gene>
    <name evidence="2" type="ORF">FJ651_04990</name>
</gene>
<dbReference type="OrthoDB" id="1432662at2"/>
<dbReference type="AlphaFoldDB" id="A0A506PMD9"/>
<accession>A0A506PMD9</accession>
<dbReference type="InterPro" id="IPR012349">
    <property type="entry name" value="Split_barrel_FMN-bd"/>
</dbReference>
<feature type="domain" description="General stress protein FMN-binding split barrel" evidence="1">
    <location>
        <begin position="13"/>
        <end position="144"/>
    </location>
</feature>
<organism evidence="2 3">
    <name type="scientific">Paucihalobacter ruber</name>
    <dbReference type="NCBI Taxonomy" id="2567861"/>
    <lineage>
        <taxon>Bacteria</taxon>
        <taxon>Pseudomonadati</taxon>
        <taxon>Bacteroidota</taxon>
        <taxon>Flavobacteriia</taxon>
        <taxon>Flavobacteriales</taxon>
        <taxon>Flavobacteriaceae</taxon>
        <taxon>Paucihalobacter</taxon>
    </lineage>
</organism>
<dbReference type="EMBL" id="VHIQ01000002">
    <property type="protein sequence ID" value="TPV34891.1"/>
    <property type="molecule type" value="Genomic_DNA"/>
</dbReference>